<evidence type="ECO:0008006" key="4">
    <source>
        <dbReference type="Google" id="ProtNLM"/>
    </source>
</evidence>
<dbReference type="GO" id="GO:0005886">
    <property type="term" value="C:plasma membrane"/>
    <property type="evidence" value="ECO:0007669"/>
    <property type="project" value="TreeGrafter"/>
</dbReference>
<dbReference type="Pfam" id="PF04304">
    <property type="entry name" value="DUF454"/>
    <property type="match status" value="1"/>
</dbReference>
<accession>A0A1I6T457</accession>
<feature type="transmembrane region" description="Helical" evidence="1">
    <location>
        <begin position="30"/>
        <end position="48"/>
    </location>
</feature>
<dbReference type="PANTHER" id="PTHR35813:SF1">
    <property type="entry name" value="INNER MEMBRANE PROTEIN YBAN"/>
    <property type="match status" value="1"/>
</dbReference>
<evidence type="ECO:0000256" key="1">
    <source>
        <dbReference type="SAM" id="Phobius"/>
    </source>
</evidence>
<feature type="transmembrane region" description="Helical" evidence="1">
    <location>
        <begin position="115"/>
        <end position="135"/>
    </location>
</feature>
<reference evidence="3" key="1">
    <citation type="submission" date="2016-10" db="EMBL/GenBank/DDBJ databases">
        <authorList>
            <person name="Varghese N."/>
            <person name="Submissions S."/>
        </authorList>
    </citation>
    <scope>NUCLEOTIDE SEQUENCE [LARGE SCALE GENOMIC DNA]</scope>
    <source>
        <strain evidence="3">CGMCC 1.10683</strain>
    </source>
</reference>
<proteinExistence type="predicted"/>
<dbReference type="InterPro" id="IPR007401">
    <property type="entry name" value="DUF454"/>
</dbReference>
<dbReference type="EMBL" id="FOZV01000007">
    <property type="protein sequence ID" value="SFS83737.1"/>
    <property type="molecule type" value="Genomic_DNA"/>
</dbReference>
<dbReference type="Proteomes" id="UP000198788">
    <property type="component" value="Unassembled WGS sequence"/>
</dbReference>
<sequence>MKPVSFPSDLNGYAEPFALAPTAGRPGLRLLGAVATAAAAIGVVLPLWPTTPFALLAAWAFARSSPRLEAWLRSHPRFGPAIRAWTERRAIPRKAKLVAAGSLPASWAGLWLGDVPIVGLAAAGAVLLAVGAWILSRPH</sequence>
<dbReference type="STRING" id="871741.SAMN05192570_2943"/>
<keyword evidence="3" id="KW-1185">Reference proteome</keyword>
<gene>
    <name evidence="2" type="ORF">SAMN05192570_2943</name>
</gene>
<protein>
    <recommendedName>
        <fullName evidence="4">DUF454 domain-containing protein</fullName>
    </recommendedName>
</protein>
<keyword evidence="1" id="KW-0812">Transmembrane</keyword>
<name>A0A1I6T457_9CAUL</name>
<keyword evidence="1" id="KW-1133">Transmembrane helix</keyword>
<evidence type="ECO:0000313" key="3">
    <source>
        <dbReference type="Proteomes" id="UP000198788"/>
    </source>
</evidence>
<dbReference type="RefSeq" id="WP_092312478.1">
    <property type="nucleotide sequence ID" value="NZ_FOZV01000007.1"/>
</dbReference>
<organism evidence="2 3">
    <name type="scientific">Brevundimonas viscosa</name>
    <dbReference type="NCBI Taxonomy" id="871741"/>
    <lineage>
        <taxon>Bacteria</taxon>
        <taxon>Pseudomonadati</taxon>
        <taxon>Pseudomonadota</taxon>
        <taxon>Alphaproteobacteria</taxon>
        <taxon>Caulobacterales</taxon>
        <taxon>Caulobacteraceae</taxon>
        <taxon>Brevundimonas</taxon>
    </lineage>
</organism>
<keyword evidence="1" id="KW-0472">Membrane</keyword>
<evidence type="ECO:0000313" key="2">
    <source>
        <dbReference type="EMBL" id="SFS83737.1"/>
    </source>
</evidence>
<dbReference type="PANTHER" id="PTHR35813">
    <property type="entry name" value="INNER MEMBRANE PROTEIN YBAN"/>
    <property type="match status" value="1"/>
</dbReference>
<dbReference type="AlphaFoldDB" id="A0A1I6T457"/>
<dbReference type="OrthoDB" id="9816293at2"/>